<evidence type="ECO:0000313" key="5">
    <source>
        <dbReference type="Proteomes" id="UP000799779"/>
    </source>
</evidence>
<feature type="transmembrane region" description="Helical" evidence="2">
    <location>
        <begin position="67"/>
        <end position="88"/>
    </location>
</feature>
<proteinExistence type="predicted"/>
<feature type="transmembrane region" description="Helical" evidence="2">
    <location>
        <begin position="222"/>
        <end position="244"/>
    </location>
</feature>
<feature type="compositionally biased region" description="Basic and acidic residues" evidence="1">
    <location>
        <begin position="657"/>
        <end position="682"/>
    </location>
</feature>
<keyword evidence="5" id="KW-1185">Reference proteome</keyword>
<feature type="compositionally biased region" description="Polar residues" evidence="1">
    <location>
        <begin position="508"/>
        <end position="517"/>
    </location>
</feature>
<dbReference type="Pfam" id="PF20684">
    <property type="entry name" value="Fung_rhodopsin"/>
    <property type="match status" value="1"/>
</dbReference>
<organism evidence="4 5">
    <name type="scientific">Amniculicola lignicola CBS 123094</name>
    <dbReference type="NCBI Taxonomy" id="1392246"/>
    <lineage>
        <taxon>Eukaryota</taxon>
        <taxon>Fungi</taxon>
        <taxon>Dikarya</taxon>
        <taxon>Ascomycota</taxon>
        <taxon>Pezizomycotina</taxon>
        <taxon>Dothideomycetes</taxon>
        <taxon>Pleosporomycetidae</taxon>
        <taxon>Pleosporales</taxon>
        <taxon>Amniculicolaceae</taxon>
        <taxon>Amniculicola</taxon>
    </lineage>
</organism>
<evidence type="ECO:0000256" key="2">
    <source>
        <dbReference type="SAM" id="Phobius"/>
    </source>
</evidence>
<feature type="region of interest" description="Disordered" evidence="1">
    <location>
        <begin position="424"/>
        <end position="682"/>
    </location>
</feature>
<feature type="domain" description="Rhodopsin" evidence="3">
    <location>
        <begin position="51"/>
        <end position="285"/>
    </location>
</feature>
<protein>
    <recommendedName>
        <fullName evidence="3">Rhodopsin domain-containing protein</fullName>
    </recommendedName>
</protein>
<keyword evidence="2" id="KW-0812">Transmembrane</keyword>
<feature type="compositionally biased region" description="Low complexity" evidence="1">
    <location>
        <begin position="621"/>
        <end position="634"/>
    </location>
</feature>
<dbReference type="AlphaFoldDB" id="A0A6A5WAT1"/>
<dbReference type="PANTHER" id="PTHR38794:SF1">
    <property type="entry name" value="INTEGRAL MEMBRANE PROTEIN"/>
    <property type="match status" value="1"/>
</dbReference>
<reference evidence="4" key="1">
    <citation type="journal article" date="2020" name="Stud. Mycol.">
        <title>101 Dothideomycetes genomes: a test case for predicting lifestyles and emergence of pathogens.</title>
        <authorList>
            <person name="Haridas S."/>
            <person name="Albert R."/>
            <person name="Binder M."/>
            <person name="Bloem J."/>
            <person name="Labutti K."/>
            <person name="Salamov A."/>
            <person name="Andreopoulos B."/>
            <person name="Baker S."/>
            <person name="Barry K."/>
            <person name="Bills G."/>
            <person name="Bluhm B."/>
            <person name="Cannon C."/>
            <person name="Castanera R."/>
            <person name="Culley D."/>
            <person name="Daum C."/>
            <person name="Ezra D."/>
            <person name="Gonzalez J."/>
            <person name="Henrissat B."/>
            <person name="Kuo A."/>
            <person name="Liang C."/>
            <person name="Lipzen A."/>
            <person name="Lutzoni F."/>
            <person name="Magnuson J."/>
            <person name="Mondo S."/>
            <person name="Nolan M."/>
            <person name="Ohm R."/>
            <person name="Pangilinan J."/>
            <person name="Park H.-J."/>
            <person name="Ramirez L."/>
            <person name="Alfaro M."/>
            <person name="Sun H."/>
            <person name="Tritt A."/>
            <person name="Yoshinaga Y."/>
            <person name="Zwiers L.-H."/>
            <person name="Turgeon B."/>
            <person name="Goodwin S."/>
            <person name="Spatafora J."/>
            <person name="Crous P."/>
            <person name="Grigoriev I."/>
        </authorList>
    </citation>
    <scope>NUCLEOTIDE SEQUENCE</scope>
    <source>
        <strain evidence="4">CBS 123094</strain>
    </source>
</reference>
<evidence type="ECO:0000259" key="3">
    <source>
        <dbReference type="Pfam" id="PF20684"/>
    </source>
</evidence>
<feature type="region of interest" description="Disordered" evidence="1">
    <location>
        <begin position="363"/>
        <end position="384"/>
    </location>
</feature>
<feature type="transmembrane region" description="Helical" evidence="2">
    <location>
        <begin position="115"/>
        <end position="135"/>
    </location>
</feature>
<dbReference type="Proteomes" id="UP000799779">
    <property type="component" value="Unassembled WGS sequence"/>
</dbReference>
<gene>
    <name evidence="4" type="ORF">P154DRAFT_523993</name>
</gene>
<feature type="compositionally biased region" description="Pro residues" evidence="1">
    <location>
        <begin position="583"/>
        <end position="597"/>
    </location>
</feature>
<feature type="transmembrane region" description="Helical" evidence="2">
    <location>
        <begin position="147"/>
        <end position="165"/>
    </location>
</feature>
<feature type="transmembrane region" description="Helical" evidence="2">
    <location>
        <begin position="185"/>
        <end position="210"/>
    </location>
</feature>
<feature type="compositionally biased region" description="Polar residues" evidence="1">
    <location>
        <begin position="524"/>
        <end position="534"/>
    </location>
</feature>
<feature type="compositionally biased region" description="Low complexity" evidence="1">
    <location>
        <begin position="642"/>
        <end position="651"/>
    </location>
</feature>
<feature type="region of interest" description="Disordered" evidence="1">
    <location>
        <begin position="327"/>
        <end position="349"/>
    </location>
</feature>
<accession>A0A6A5WAT1</accession>
<dbReference type="PANTHER" id="PTHR38794">
    <property type="entry name" value="INTEGRAL MEMBRANE PROTEIN"/>
    <property type="match status" value="1"/>
</dbReference>
<feature type="transmembrane region" description="Helical" evidence="2">
    <location>
        <begin position="32"/>
        <end position="55"/>
    </location>
</feature>
<feature type="compositionally biased region" description="Low complexity" evidence="1">
    <location>
        <begin position="539"/>
        <end position="554"/>
    </location>
</feature>
<dbReference type="OrthoDB" id="3918601at2759"/>
<dbReference type="EMBL" id="ML977603">
    <property type="protein sequence ID" value="KAF1998517.1"/>
    <property type="molecule type" value="Genomic_DNA"/>
</dbReference>
<name>A0A6A5WAT1_9PLEO</name>
<evidence type="ECO:0000313" key="4">
    <source>
        <dbReference type="EMBL" id="KAF1998517.1"/>
    </source>
</evidence>
<evidence type="ECO:0000256" key="1">
    <source>
        <dbReference type="SAM" id="MobiDB-lite"/>
    </source>
</evidence>
<sequence>MRVQRHFSSGMHSFSTPLAVRAATITPIDKSTAITIASWVTLAVLIVFFILRLILKYTVLRKFQLDDLLILLATIFAIGLSATTLILASEGLGILGRLTIHRANVIMKGSYASDFLYIASICFAKLSIVAWFYGIGVHSAQRRVQQVLGIFIIAWMVGSLAAVAFQCGLPKPWEKLTLHCYNGGVFWIVYCIIDMTTEVSIIMLSVNLVLYLKVKLSTKIAIVACFAPRLFVIAASLIRLIYLFPITPHMRPDFHLWIPVICTQIQVCLSISTACIPYMKPVFSRMESGMWRVNDLRRKSRSTVQNLNMLTYESGYSPIKRKEQDVESVNSNTGLRYGRTPDVSPRLPGLEPLSPLLPAMITRIPSPRENSRASSMRSPSERGLMITIPKSEQRAVIDAASPQTASSHVLSPGFLSPQPLLSPPLLSPTYRQPTPPLRSYSPQPLMLSMSSISPEHKGLKSPPMPTAANTGAPTPGYPRTPPTQYSPFPQTFKIPPPSATLRRASMQRPPNMSQSRAATRFPVRTSSVPTNSTAKPKFSTSPNPTTSPTSTISSFNYAKTPPMPSSTELPPAIPSYYFKTPPSSNPPTFPVPDPPTSPQQARRQRILRPQNSSRRDQMANTSPVSPTSPRTPLTFWRDESSGGESAGASAGTTWNKQESERHWPPVFRDVRSSPRIIVHEAS</sequence>
<keyword evidence="2" id="KW-0472">Membrane</keyword>
<dbReference type="InterPro" id="IPR049326">
    <property type="entry name" value="Rhodopsin_dom_fungi"/>
</dbReference>
<keyword evidence="2" id="KW-1133">Transmembrane helix</keyword>